<dbReference type="STRING" id="1314773.A0A3N2PR46"/>
<evidence type="ECO:0000313" key="3">
    <source>
        <dbReference type="Proteomes" id="UP000272025"/>
    </source>
</evidence>
<accession>A0A3N2PR46</accession>
<evidence type="ECO:0000256" key="1">
    <source>
        <dbReference type="SAM" id="MobiDB-lite"/>
    </source>
</evidence>
<feature type="region of interest" description="Disordered" evidence="1">
    <location>
        <begin position="79"/>
        <end position="116"/>
    </location>
</feature>
<dbReference type="AlphaFoldDB" id="A0A3N2PR46"/>
<dbReference type="GeneID" id="39582061"/>
<name>A0A3N2PR46_SODAK</name>
<sequence>MARTRSLSSEGAAVYVSLNSWPGDDDVTPMAKISQPADVNLWSIAKLAATNPMPVRPVREGSSSPLPNPHGVRRYARDEETRGAGRHGNAKSLEISSSPSQGPRVYLKNSRQLPMPTTRNEFDSCGHDETPIVQGPPTTVILGAQDGRSLQEGCHRMDGYALHHRVLEDASEAASPGLMALANNAAAASKTSQGIVPTDAEFIYHTPPPSAGRKRPTVQGHNPPYHVSPRDAESVEGLGGLVTPRDIRSTDWPLPSRRSLERQEEAQFHPILRAAPLPFSLHSDTGKGQGSEQSPNRSFSSTMGEDDPWRYLIKRQRSVVRSGDTLPKRLKSSWLPLENITDGALSLQRNSRAIDVAMLEPLIEMLASYETYVTYGNMEPGLPTRPWELVDVDLRFMLDLGRGALVDSYSAQVPIVLRLRTGRYVGSDVYWVSEMKVAFEGDSRTALMGQAMQTMYLHRVHSTVYLYLTCDEN</sequence>
<keyword evidence="3" id="KW-1185">Reference proteome</keyword>
<feature type="region of interest" description="Disordered" evidence="1">
    <location>
        <begin position="54"/>
        <end position="73"/>
    </location>
</feature>
<proteinExistence type="predicted"/>
<reference evidence="2 3" key="1">
    <citation type="journal article" date="2018" name="Mol. Ecol.">
        <title>The obligate alkalophilic soda-lake fungus Sodiomyces alkalinus has shifted to a protein diet.</title>
        <authorList>
            <person name="Grum-Grzhimaylo A.A."/>
            <person name="Falkoski D.L."/>
            <person name="van den Heuvel J."/>
            <person name="Valero-Jimenez C.A."/>
            <person name="Min B."/>
            <person name="Choi I.G."/>
            <person name="Lipzen A."/>
            <person name="Daum C.G."/>
            <person name="Aanen D.K."/>
            <person name="Tsang A."/>
            <person name="Henrissat B."/>
            <person name="Bilanenko E.N."/>
            <person name="de Vries R.P."/>
            <person name="van Kan J.A.L."/>
            <person name="Grigoriev I.V."/>
            <person name="Debets A.J.M."/>
        </authorList>
    </citation>
    <scope>NUCLEOTIDE SEQUENCE [LARGE SCALE GENOMIC DNA]</scope>
    <source>
        <strain evidence="2 3">F11</strain>
    </source>
</reference>
<evidence type="ECO:0000313" key="2">
    <source>
        <dbReference type="EMBL" id="ROT36989.1"/>
    </source>
</evidence>
<dbReference type="EMBL" id="ML119058">
    <property type="protein sequence ID" value="ROT36989.1"/>
    <property type="molecule type" value="Genomic_DNA"/>
</dbReference>
<dbReference type="RefSeq" id="XP_028464795.1">
    <property type="nucleotide sequence ID" value="XM_028613583.1"/>
</dbReference>
<organism evidence="2 3">
    <name type="scientific">Sodiomyces alkalinus (strain CBS 110278 / VKM F-3762 / F11)</name>
    <name type="common">Alkaliphilic filamentous fungus</name>
    <dbReference type="NCBI Taxonomy" id="1314773"/>
    <lineage>
        <taxon>Eukaryota</taxon>
        <taxon>Fungi</taxon>
        <taxon>Dikarya</taxon>
        <taxon>Ascomycota</taxon>
        <taxon>Pezizomycotina</taxon>
        <taxon>Sordariomycetes</taxon>
        <taxon>Hypocreomycetidae</taxon>
        <taxon>Glomerellales</taxon>
        <taxon>Plectosphaerellaceae</taxon>
        <taxon>Sodiomyces</taxon>
    </lineage>
</organism>
<dbReference type="Proteomes" id="UP000272025">
    <property type="component" value="Unassembled WGS sequence"/>
</dbReference>
<gene>
    <name evidence="2" type="ORF">SODALDRAFT_352193</name>
</gene>
<protein>
    <submittedName>
        <fullName evidence="2">Uncharacterized protein</fullName>
    </submittedName>
</protein>
<feature type="region of interest" description="Disordered" evidence="1">
    <location>
        <begin position="279"/>
        <end position="304"/>
    </location>
</feature>
<feature type="compositionally biased region" description="Polar residues" evidence="1">
    <location>
        <begin position="290"/>
        <end position="303"/>
    </location>
</feature>